<reference evidence="3" key="2">
    <citation type="submission" date="2020-06" db="EMBL/GenBank/DDBJ databases">
        <title>Helianthus annuus Genome sequencing and assembly Release 2.</title>
        <authorList>
            <person name="Gouzy J."/>
            <person name="Langlade N."/>
            <person name="Munos S."/>
        </authorList>
    </citation>
    <scope>NUCLEOTIDE SEQUENCE</scope>
    <source>
        <tissue evidence="3">Leaves</tissue>
    </source>
</reference>
<proteinExistence type="inferred from homology"/>
<dbReference type="Gramene" id="mRNA:HanXRQr2_Chr16g0751081">
    <property type="protein sequence ID" value="CDS:HanXRQr2_Chr16g0751081.1"/>
    <property type="gene ID" value="HanXRQr2_Chr16g0751081"/>
</dbReference>
<dbReference type="EMBL" id="MNCJ02000331">
    <property type="protein sequence ID" value="KAF5760237.1"/>
    <property type="molecule type" value="Genomic_DNA"/>
</dbReference>
<dbReference type="PANTHER" id="PTHR48104:SF17">
    <property type="entry name" value="METACASPASE-3"/>
    <property type="match status" value="1"/>
</dbReference>
<keyword evidence="4" id="KW-1185">Reference proteome</keyword>
<dbReference type="Pfam" id="PF00656">
    <property type="entry name" value="Peptidase_C14"/>
    <property type="match status" value="1"/>
</dbReference>
<dbReference type="GO" id="GO:0006508">
    <property type="term" value="P:proteolysis"/>
    <property type="evidence" value="ECO:0007669"/>
    <property type="project" value="InterPro"/>
</dbReference>
<name>A0A9K3DRB7_HELAN</name>
<dbReference type="GO" id="GO:0004197">
    <property type="term" value="F:cysteine-type endopeptidase activity"/>
    <property type="evidence" value="ECO:0007669"/>
    <property type="project" value="InterPro"/>
</dbReference>
<sequence>MGLEWLFFRGGIRPTRTPTKHNILMELKWPTMGSRSGDSLVFYYTGHGSHVPDYNGDEIDKHDEAICRVDYSGS</sequence>
<gene>
    <name evidence="3" type="ORF">HanXRQr2_Chr16g0751081</name>
</gene>
<organism evidence="3 4">
    <name type="scientific">Helianthus annuus</name>
    <name type="common">Common sunflower</name>
    <dbReference type="NCBI Taxonomy" id="4232"/>
    <lineage>
        <taxon>Eukaryota</taxon>
        <taxon>Viridiplantae</taxon>
        <taxon>Streptophyta</taxon>
        <taxon>Embryophyta</taxon>
        <taxon>Tracheophyta</taxon>
        <taxon>Spermatophyta</taxon>
        <taxon>Magnoliopsida</taxon>
        <taxon>eudicotyledons</taxon>
        <taxon>Gunneridae</taxon>
        <taxon>Pentapetalae</taxon>
        <taxon>asterids</taxon>
        <taxon>campanulids</taxon>
        <taxon>Asterales</taxon>
        <taxon>Asteraceae</taxon>
        <taxon>Asteroideae</taxon>
        <taxon>Heliantheae alliance</taxon>
        <taxon>Heliantheae</taxon>
        <taxon>Helianthus</taxon>
    </lineage>
</organism>
<evidence type="ECO:0000256" key="1">
    <source>
        <dbReference type="ARBA" id="ARBA00009005"/>
    </source>
</evidence>
<dbReference type="InterPro" id="IPR011600">
    <property type="entry name" value="Pept_C14_caspase"/>
</dbReference>
<evidence type="ECO:0000313" key="4">
    <source>
        <dbReference type="Proteomes" id="UP000215914"/>
    </source>
</evidence>
<reference evidence="3" key="1">
    <citation type="journal article" date="2017" name="Nature">
        <title>The sunflower genome provides insights into oil metabolism, flowering and Asterid evolution.</title>
        <authorList>
            <person name="Badouin H."/>
            <person name="Gouzy J."/>
            <person name="Grassa C.J."/>
            <person name="Murat F."/>
            <person name="Staton S.E."/>
            <person name="Cottret L."/>
            <person name="Lelandais-Briere C."/>
            <person name="Owens G.L."/>
            <person name="Carrere S."/>
            <person name="Mayjonade B."/>
            <person name="Legrand L."/>
            <person name="Gill N."/>
            <person name="Kane N.C."/>
            <person name="Bowers J.E."/>
            <person name="Hubner S."/>
            <person name="Bellec A."/>
            <person name="Berard A."/>
            <person name="Berges H."/>
            <person name="Blanchet N."/>
            <person name="Boniface M.C."/>
            <person name="Brunel D."/>
            <person name="Catrice O."/>
            <person name="Chaidir N."/>
            <person name="Claudel C."/>
            <person name="Donnadieu C."/>
            <person name="Faraut T."/>
            <person name="Fievet G."/>
            <person name="Helmstetter N."/>
            <person name="King M."/>
            <person name="Knapp S.J."/>
            <person name="Lai Z."/>
            <person name="Le Paslier M.C."/>
            <person name="Lippi Y."/>
            <person name="Lorenzon L."/>
            <person name="Mandel J.R."/>
            <person name="Marage G."/>
            <person name="Marchand G."/>
            <person name="Marquand E."/>
            <person name="Bret-Mestries E."/>
            <person name="Morien E."/>
            <person name="Nambeesan S."/>
            <person name="Nguyen T."/>
            <person name="Pegot-Espagnet P."/>
            <person name="Pouilly N."/>
            <person name="Raftis F."/>
            <person name="Sallet E."/>
            <person name="Schiex T."/>
            <person name="Thomas J."/>
            <person name="Vandecasteele C."/>
            <person name="Vares D."/>
            <person name="Vear F."/>
            <person name="Vautrin S."/>
            <person name="Crespi M."/>
            <person name="Mangin B."/>
            <person name="Burke J.M."/>
            <person name="Salse J."/>
            <person name="Munos S."/>
            <person name="Vincourt P."/>
            <person name="Rieseberg L.H."/>
            <person name="Langlade N.B."/>
        </authorList>
    </citation>
    <scope>NUCLEOTIDE SEQUENCE</scope>
    <source>
        <tissue evidence="3">Leaves</tissue>
    </source>
</reference>
<comment type="similarity">
    <text evidence="1">Belongs to the peptidase C14B family.</text>
</comment>
<dbReference type="AlphaFoldDB" id="A0A9K3DRB7"/>
<comment type="caution">
    <text evidence="3">The sequence shown here is derived from an EMBL/GenBank/DDBJ whole genome shotgun (WGS) entry which is preliminary data.</text>
</comment>
<dbReference type="Proteomes" id="UP000215914">
    <property type="component" value="Unassembled WGS sequence"/>
</dbReference>
<dbReference type="Gene3D" id="3.40.50.12660">
    <property type="match status" value="1"/>
</dbReference>
<evidence type="ECO:0000259" key="2">
    <source>
        <dbReference type="Pfam" id="PF00656"/>
    </source>
</evidence>
<dbReference type="PANTHER" id="PTHR48104">
    <property type="entry name" value="METACASPASE-4"/>
    <property type="match status" value="1"/>
</dbReference>
<evidence type="ECO:0000313" key="3">
    <source>
        <dbReference type="EMBL" id="KAF5760237.1"/>
    </source>
</evidence>
<feature type="domain" description="Peptidase C14 caspase" evidence="2">
    <location>
        <begin position="15"/>
        <end position="70"/>
    </location>
</feature>
<dbReference type="InterPro" id="IPR050452">
    <property type="entry name" value="Metacaspase"/>
</dbReference>
<accession>A0A9K3DRB7</accession>
<protein>
    <recommendedName>
        <fullName evidence="2">Peptidase C14 caspase domain-containing protein</fullName>
    </recommendedName>
</protein>